<feature type="signal peptide" evidence="1">
    <location>
        <begin position="1"/>
        <end position="19"/>
    </location>
</feature>
<dbReference type="AlphaFoldDB" id="A0A8C3FS45"/>
<dbReference type="SUPFAM" id="SSF48726">
    <property type="entry name" value="Immunoglobulin"/>
    <property type="match status" value="1"/>
</dbReference>
<dbReference type="InterPro" id="IPR003599">
    <property type="entry name" value="Ig_sub"/>
</dbReference>
<organism evidence="3 4">
    <name type="scientific">Chrysemys picta bellii</name>
    <name type="common">Western painted turtle</name>
    <name type="synonym">Emys bellii</name>
    <dbReference type="NCBI Taxonomy" id="8478"/>
    <lineage>
        <taxon>Eukaryota</taxon>
        <taxon>Metazoa</taxon>
        <taxon>Chordata</taxon>
        <taxon>Craniata</taxon>
        <taxon>Vertebrata</taxon>
        <taxon>Euteleostomi</taxon>
        <taxon>Archelosauria</taxon>
        <taxon>Testudinata</taxon>
        <taxon>Testudines</taxon>
        <taxon>Cryptodira</taxon>
        <taxon>Durocryptodira</taxon>
        <taxon>Testudinoidea</taxon>
        <taxon>Emydidae</taxon>
        <taxon>Chrysemys</taxon>
    </lineage>
</organism>
<dbReference type="PROSITE" id="PS50835">
    <property type="entry name" value="IG_LIKE"/>
    <property type="match status" value="1"/>
</dbReference>
<feature type="domain" description="Ig-like" evidence="2">
    <location>
        <begin position="5"/>
        <end position="123"/>
    </location>
</feature>
<dbReference type="Proteomes" id="UP000694380">
    <property type="component" value="Unplaced"/>
</dbReference>
<dbReference type="InterPro" id="IPR050150">
    <property type="entry name" value="IgV_Light_Chain"/>
</dbReference>
<dbReference type="Gene3D" id="2.60.40.10">
    <property type="entry name" value="Immunoglobulins"/>
    <property type="match status" value="1"/>
</dbReference>
<dbReference type="PANTHER" id="PTHR23267">
    <property type="entry name" value="IMMUNOGLOBULIN LIGHT CHAIN"/>
    <property type="match status" value="1"/>
</dbReference>
<evidence type="ECO:0000256" key="1">
    <source>
        <dbReference type="SAM" id="SignalP"/>
    </source>
</evidence>
<dbReference type="InterPro" id="IPR013106">
    <property type="entry name" value="Ig_V-set"/>
</dbReference>
<evidence type="ECO:0000313" key="4">
    <source>
        <dbReference type="Proteomes" id="UP000694380"/>
    </source>
</evidence>
<dbReference type="Ensembl" id="ENSCPBT00000013395.1">
    <property type="protein sequence ID" value="ENSCPBP00000011165.1"/>
    <property type="gene ID" value="ENSCPBG00000008532.1"/>
</dbReference>
<reference evidence="3" key="2">
    <citation type="submission" date="2025-09" db="UniProtKB">
        <authorList>
            <consortium name="Ensembl"/>
        </authorList>
    </citation>
    <scope>IDENTIFICATION</scope>
</reference>
<sequence length="177" mass="18499">MAWAPLLLALLTYCSGSDAQFVLTQPPSVSASPGQTVTISCARSSGSITASWNSWYQQSPGRAPVLIIYEDSNRPSGIPSRFSGAIDSSAKTITLTISGVQADDEADYYCASYAGSGNSTVLQAHGELRPKPPTAAHVKLLCSGLTVSLCCLRPCSEMNCLSPVTGGTIPNQGQIVR</sequence>
<dbReference type="InterPro" id="IPR007110">
    <property type="entry name" value="Ig-like_dom"/>
</dbReference>
<keyword evidence="4" id="KW-1185">Reference proteome</keyword>
<name>A0A8C3FS45_CHRPI</name>
<dbReference type="InterPro" id="IPR013783">
    <property type="entry name" value="Ig-like_fold"/>
</dbReference>
<dbReference type="SMART" id="SM00409">
    <property type="entry name" value="IG"/>
    <property type="match status" value="1"/>
</dbReference>
<evidence type="ECO:0000313" key="3">
    <source>
        <dbReference type="Ensembl" id="ENSCPBP00000011165.1"/>
    </source>
</evidence>
<evidence type="ECO:0000259" key="2">
    <source>
        <dbReference type="PROSITE" id="PS50835"/>
    </source>
</evidence>
<dbReference type="SMART" id="SM00406">
    <property type="entry name" value="IGv"/>
    <property type="match status" value="1"/>
</dbReference>
<protein>
    <recommendedName>
        <fullName evidence="2">Ig-like domain-containing protein</fullName>
    </recommendedName>
</protein>
<reference evidence="3" key="1">
    <citation type="submission" date="2025-08" db="UniProtKB">
        <authorList>
            <consortium name="Ensembl"/>
        </authorList>
    </citation>
    <scope>IDENTIFICATION</scope>
</reference>
<feature type="chain" id="PRO_5034861355" description="Ig-like domain-containing protein" evidence="1">
    <location>
        <begin position="20"/>
        <end position="177"/>
    </location>
</feature>
<dbReference type="GeneTree" id="ENSGT00940000153120"/>
<dbReference type="Pfam" id="PF07686">
    <property type="entry name" value="V-set"/>
    <property type="match status" value="1"/>
</dbReference>
<proteinExistence type="predicted"/>
<keyword evidence="1" id="KW-0732">Signal</keyword>
<accession>A0A8C3FS45</accession>
<dbReference type="InterPro" id="IPR036179">
    <property type="entry name" value="Ig-like_dom_sf"/>
</dbReference>
<dbReference type="OMA" id="YDSSNHT"/>